<dbReference type="AlphaFoldDB" id="A0A5Q2VB41"/>
<keyword evidence="2" id="KW-0479">Metal-binding</keyword>
<gene>
    <name evidence="5" type="ORF">GHV41_11060</name>
</gene>
<dbReference type="SUPFAM" id="SSF56796">
    <property type="entry name" value="Dehydroquinate synthase-like"/>
    <property type="match status" value="1"/>
</dbReference>
<dbReference type="GO" id="GO:0016614">
    <property type="term" value="F:oxidoreductase activity, acting on CH-OH group of donors"/>
    <property type="evidence" value="ECO:0007669"/>
    <property type="project" value="InterPro"/>
</dbReference>
<evidence type="ECO:0000256" key="3">
    <source>
        <dbReference type="ARBA" id="ARBA00023002"/>
    </source>
</evidence>
<reference evidence="5 6" key="1">
    <citation type="submission" date="2019-11" db="EMBL/GenBank/DDBJ databases">
        <title>The Phosphoenolpyruvate Phosphotransferase System Regulates Serratia proteamaculans 336X Biofilm Formation and Wheat Roots colonization.</title>
        <authorList>
            <person name="Liu F."/>
        </authorList>
    </citation>
    <scope>NUCLEOTIDE SEQUENCE [LARGE SCALE GENOMIC DNA]</scope>
    <source>
        <strain evidence="5 6">336X</strain>
    </source>
</reference>
<comment type="similarity">
    <text evidence="1">Belongs to the iron-containing alcohol dehydrogenase family.</text>
</comment>
<evidence type="ECO:0000256" key="4">
    <source>
        <dbReference type="ARBA" id="ARBA00023027"/>
    </source>
</evidence>
<dbReference type="GO" id="GO:0046872">
    <property type="term" value="F:metal ion binding"/>
    <property type="evidence" value="ECO:0007669"/>
    <property type="project" value="UniProtKB-KW"/>
</dbReference>
<dbReference type="Gene3D" id="1.20.1090.10">
    <property type="entry name" value="Dehydroquinate synthase-like - alpha domain"/>
    <property type="match status" value="1"/>
</dbReference>
<evidence type="ECO:0000256" key="2">
    <source>
        <dbReference type="ARBA" id="ARBA00022723"/>
    </source>
</evidence>
<dbReference type="PANTHER" id="PTHR43616:SF5">
    <property type="entry name" value="GLYCEROL DEHYDROGENASE 1"/>
    <property type="match status" value="1"/>
</dbReference>
<dbReference type="PANTHER" id="PTHR43616">
    <property type="entry name" value="GLYCEROL DEHYDROGENASE"/>
    <property type="match status" value="1"/>
</dbReference>
<evidence type="ECO:0000313" key="6">
    <source>
        <dbReference type="Proteomes" id="UP000381260"/>
    </source>
</evidence>
<dbReference type="Proteomes" id="UP000381260">
    <property type="component" value="Chromosome"/>
</dbReference>
<keyword evidence="4" id="KW-0520">NAD</keyword>
<organism evidence="5 6">
    <name type="scientific">Serratia proteamaculans</name>
    <dbReference type="NCBI Taxonomy" id="28151"/>
    <lineage>
        <taxon>Bacteria</taxon>
        <taxon>Pseudomonadati</taxon>
        <taxon>Pseudomonadota</taxon>
        <taxon>Gammaproteobacteria</taxon>
        <taxon>Enterobacterales</taxon>
        <taxon>Yersiniaceae</taxon>
        <taxon>Serratia</taxon>
    </lineage>
</organism>
<protein>
    <submittedName>
        <fullName evidence="5">Iron-containing alcohol dehydrogenase</fullName>
    </submittedName>
</protein>
<dbReference type="PROSITE" id="PS00060">
    <property type="entry name" value="ADH_IRON_2"/>
    <property type="match status" value="1"/>
</dbReference>
<name>A0A5Q2VB41_SERPR</name>
<keyword evidence="3" id="KW-0560">Oxidoreductase</keyword>
<evidence type="ECO:0000256" key="1">
    <source>
        <dbReference type="ARBA" id="ARBA00007358"/>
    </source>
</evidence>
<dbReference type="InterPro" id="IPR018211">
    <property type="entry name" value="ADH_Fe_CS"/>
</dbReference>
<dbReference type="EMBL" id="CP045913">
    <property type="protein sequence ID" value="QGH61346.1"/>
    <property type="molecule type" value="Genomic_DNA"/>
</dbReference>
<dbReference type="InterPro" id="IPR016205">
    <property type="entry name" value="Glycerol_DH"/>
</dbReference>
<sequence>MCVTTNTYLSGIGFESSGLAAAHAIHNGLTQLEDCHHFYHGEKVTFGTLTQLVLQNSSEAQINEVLDFCVSIGLPVTFEELGIKHNVKEKMRVVAEKSCSPGETIFNMPFTVDADSVYSALLIANQLGRRKLGLAQDSEFL</sequence>
<dbReference type="GO" id="GO:0005829">
    <property type="term" value="C:cytosol"/>
    <property type="evidence" value="ECO:0007669"/>
    <property type="project" value="TreeGrafter"/>
</dbReference>
<accession>A0A5Q2VB41</accession>
<evidence type="ECO:0000313" key="5">
    <source>
        <dbReference type="EMBL" id="QGH61346.1"/>
    </source>
</evidence>
<proteinExistence type="inferred from homology"/>